<keyword evidence="1" id="KW-0732">Signal</keyword>
<organism evidence="2 3">
    <name type="scientific">Lymnaea stagnalis</name>
    <name type="common">Great pond snail</name>
    <name type="synonym">Helix stagnalis</name>
    <dbReference type="NCBI Taxonomy" id="6523"/>
    <lineage>
        <taxon>Eukaryota</taxon>
        <taxon>Metazoa</taxon>
        <taxon>Spiralia</taxon>
        <taxon>Lophotrochozoa</taxon>
        <taxon>Mollusca</taxon>
        <taxon>Gastropoda</taxon>
        <taxon>Heterobranchia</taxon>
        <taxon>Euthyneura</taxon>
        <taxon>Panpulmonata</taxon>
        <taxon>Hygrophila</taxon>
        <taxon>Lymnaeoidea</taxon>
        <taxon>Lymnaeidae</taxon>
        <taxon>Lymnaea</taxon>
    </lineage>
</organism>
<comment type="caution">
    <text evidence="2">The sequence shown here is derived from an EMBL/GenBank/DDBJ whole genome shotgun (WGS) entry which is preliminary data.</text>
</comment>
<sequence>MAAMARLALILRLNLKFKLSLFEVKKCISATHISTIKVKYNERKVFSQVDPSIPFLYIIQRDNGCNTFHLFGFKEMKIKMSQTLQTVFQKDVCTTSDHKYGKKRLTQATEFVTWAVERRFATLLGMTAAVHLHFILHVVGIILHKTYCGVDVFSLAFKQVLKLLIKQAFKDGFQRLGLKAILWLINKQVCSSKKP</sequence>
<feature type="chain" id="PRO_5043662723" evidence="1">
    <location>
        <begin position="21"/>
        <end position="195"/>
    </location>
</feature>
<dbReference type="EMBL" id="CAXITT010000076">
    <property type="protein sequence ID" value="CAL1530806.1"/>
    <property type="molecule type" value="Genomic_DNA"/>
</dbReference>
<protein>
    <submittedName>
        <fullName evidence="2">Uncharacterized protein</fullName>
    </submittedName>
</protein>
<dbReference type="Proteomes" id="UP001497497">
    <property type="component" value="Unassembled WGS sequence"/>
</dbReference>
<evidence type="ECO:0000313" key="3">
    <source>
        <dbReference type="Proteomes" id="UP001497497"/>
    </source>
</evidence>
<dbReference type="AlphaFoldDB" id="A0AAV2HAJ1"/>
<reference evidence="2 3" key="1">
    <citation type="submission" date="2024-04" db="EMBL/GenBank/DDBJ databases">
        <authorList>
            <consortium name="Genoscope - CEA"/>
            <person name="William W."/>
        </authorList>
    </citation>
    <scope>NUCLEOTIDE SEQUENCE [LARGE SCALE GENOMIC DNA]</scope>
</reference>
<accession>A0AAV2HAJ1</accession>
<evidence type="ECO:0000256" key="1">
    <source>
        <dbReference type="SAM" id="SignalP"/>
    </source>
</evidence>
<evidence type="ECO:0000313" key="2">
    <source>
        <dbReference type="EMBL" id="CAL1530806.1"/>
    </source>
</evidence>
<keyword evidence="3" id="KW-1185">Reference proteome</keyword>
<feature type="signal peptide" evidence="1">
    <location>
        <begin position="1"/>
        <end position="20"/>
    </location>
</feature>
<name>A0AAV2HAJ1_LYMST</name>
<proteinExistence type="predicted"/>
<gene>
    <name evidence="2" type="ORF">GSLYS_00004931001</name>
</gene>